<keyword evidence="1" id="KW-0812">Transmembrane</keyword>
<feature type="transmembrane region" description="Helical" evidence="1">
    <location>
        <begin position="49"/>
        <end position="69"/>
    </location>
</feature>
<evidence type="ECO:0000313" key="2">
    <source>
        <dbReference type="EMBL" id="KAL3232543.1"/>
    </source>
</evidence>
<evidence type="ECO:0000313" key="3">
    <source>
        <dbReference type="Proteomes" id="UP001623330"/>
    </source>
</evidence>
<organism evidence="2 3">
    <name type="scientific">Nakaseomyces bracarensis</name>
    <dbReference type="NCBI Taxonomy" id="273131"/>
    <lineage>
        <taxon>Eukaryota</taxon>
        <taxon>Fungi</taxon>
        <taxon>Dikarya</taxon>
        <taxon>Ascomycota</taxon>
        <taxon>Saccharomycotina</taxon>
        <taxon>Saccharomycetes</taxon>
        <taxon>Saccharomycetales</taxon>
        <taxon>Saccharomycetaceae</taxon>
        <taxon>Nakaseomyces</taxon>
    </lineage>
</organism>
<keyword evidence="1" id="KW-1133">Transmembrane helix</keyword>
<dbReference type="InterPro" id="IPR042432">
    <property type="entry name" value="Coa1_fungi"/>
</dbReference>
<comment type="caution">
    <text evidence="2">The sequence shown here is derived from an EMBL/GenBank/DDBJ whole genome shotgun (WGS) entry which is preliminary data.</text>
</comment>
<evidence type="ECO:0000256" key="1">
    <source>
        <dbReference type="SAM" id="Phobius"/>
    </source>
</evidence>
<dbReference type="EMBL" id="JBEVYD010000005">
    <property type="protein sequence ID" value="KAL3232543.1"/>
    <property type="molecule type" value="Genomic_DNA"/>
</dbReference>
<dbReference type="PANTHER" id="PTHR28523:SF1">
    <property type="entry name" value="CYTOCHROME C OXIDASE ASSEMBLY FACTOR 1"/>
    <property type="match status" value="1"/>
</dbReference>
<name>A0ABR4NUZ7_9SACH</name>
<dbReference type="Proteomes" id="UP001623330">
    <property type="component" value="Unassembled WGS sequence"/>
</dbReference>
<dbReference type="Pfam" id="PF08695">
    <property type="entry name" value="Coa1"/>
    <property type="match status" value="1"/>
</dbReference>
<gene>
    <name evidence="2" type="ORF">RNJ44_04459</name>
</gene>
<proteinExistence type="predicted"/>
<dbReference type="PANTHER" id="PTHR28523">
    <property type="entry name" value="CYTOCHROME C OXIDASE ASSEMBLY FACTOR 1"/>
    <property type="match status" value="1"/>
</dbReference>
<accession>A0ABR4NUZ7</accession>
<keyword evidence="1" id="KW-0472">Membrane</keyword>
<reference evidence="2 3" key="1">
    <citation type="submission" date="2024-05" db="EMBL/GenBank/DDBJ databases">
        <title>Long read based assembly of the Candida bracarensis genome reveals expanded adhesin content.</title>
        <authorList>
            <person name="Marcet-Houben M."/>
            <person name="Ksiezopolska E."/>
            <person name="Gabaldon T."/>
        </authorList>
    </citation>
    <scope>NUCLEOTIDE SEQUENCE [LARGE SCALE GENOMIC DNA]</scope>
    <source>
        <strain evidence="2 3">CBM6</strain>
    </source>
</reference>
<sequence length="173" mass="19638">MLRLLRSQVPIRCLSTTRRVGQVVLKDASRPMTVNQTLPDPMKDRNKRILTFLAFAVGTGAAMAVIFNYEKTESAIVSNTMFYLRRSQQTKELLGENIEFAGVVPWVWGTLNPVAGKINITFRVKGKKGVEGTVKLLADRENRRDEFLIREWSLTSGDNKINLMAENPQCFFE</sequence>
<keyword evidence="3" id="KW-1185">Reference proteome</keyword>
<dbReference type="InterPro" id="IPR014807">
    <property type="entry name" value="Coa1"/>
</dbReference>
<protein>
    <submittedName>
        <fullName evidence="2">Cytochrome c oxidase assembly factor 1</fullName>
    </submittedName>
</protein>